<dbReference type="Pfam" id="PF12833">
    <property type="entry name" value="HTH_18"/>
    <property type="match status" value="1"/>
</dbReference>
<reference evidence="13" key="1">
    <citation type="journal article" date="2019" name="Int. J. Syst. Evol. Microbiol.">
        <title>The Global Catalogue of Microorganisms (GCM) 10K type strain sequencing project: providing services to taxonomists for standard genome sequencing and annotation.</title>
        <authorList>
            <consortium name="The Broad Institute Genomics Platform"/>
            <consortium name="The Broad Institute Genome Sequencing Center for Infectious Disease"/>
            <person name="Wu L."/>
            <person name="Ma J."/>
        </authorList>
    </citation>
    <scope>NUCLEOTIDE SEQUENCE [LARGE SCALE GENOMIC DNA]</scope>
    <source>
        <strain evidence="13">CGMCC 1.15288</strain>
    </source>
</reference>
<dbReference type="InterPro" id="IPR036097">
    <property type="entry name" value="HisK_dim/P_sf"/>
</dbReference>
<feature type="domain" description="HTH araC/xylS-type" evidence="9">
    <location>
        <begin position="1225"/>
        <end position="1324"/>
    </location>
</feature>
<evidence type="ECO:0000256" key="3">
    <source>
        <dbReference type="ARBA" id="ARBA00022553"/>
    </source>
</evidence>
<dbReference type="SUPFAM" id="SSF46689">
    <property type="entry name" value="Homeodomain-like"/>
    <property type="match status" value="1"/>
</dbReference>
<evidence type="ECO:0000256" key="6">
    <source>
        <dbReference type="ARBA" id="ARBA00023163"/>
    </source>
</evidence>
<feature type="transmembrane region" description="Helical" evidence="8">
    <location>
        <begin position="775"/>
        <end position="796"/>
    </location>
</feature>
<dbReference type="Gene3D" id="2.60.40.10">
    <property type="entry name" value="Immunoglobulins"/>
    <property type="match status" value="1"/>
</dbReference>
<dbReference type="SUPFAM" id="SSF63829">
    <property type="entry name" value="Calcium-dependent phosphotriesterase"/>
    <property type="match status" value="1"/>
</dbReference>
<dbReference type="Gene3D" id="1.10.287.130">
    <property type="match status" value="1"/>
</dbReference>
<comment type="catalytic activity">
    <reaction evidence="1">
        <text>ATP + protein L-histidine = ADP + protein N-phospho-L-histidine.</text>
        <dbReference type="EC" id="2.7.13.3"/>
    </reaction>
</comment>
<dbReference type="SUPFAM" id="SSF52172">
    <property type="entry name" value="CheY-like"/>
    <property type="match status" value="1"/>
</dbReference>
<evidence type="ECO:0000259" key="11">
    <source>
        <dbReference type="PROSITE" id="PS50110"/>
    </source>
</evidence>
<dbReference type="InterPro" id="IPR036890">
    <property type="entry name" value="HATPase_C_sf"/>
</dbReference>
<dbReference type="PROSITE" id="PS00041">
    <property type="entry name" value="HTH_ARAC_FAMILY_1"/>
    <property type="match status" value="1"/>
</dbReference>
<dbReference type="PANTHER" id="PTHR43547:SF2">
    <property type="entry name" value="HYBRID SIGNAL TRANSDUCTION HISTIDINE KINASE C"/>
    <property type="match status" value="1"/>
</dbReference>
<dbReference type="SMART" id="SM00387">
    <property type="entry name" value="HATPase_c"/>
    <property type="match status" value="1"/>
</dbReference>
<keyword evidence="5" id="KW-0238">DNA-binding</keyword>
<dbReference type="GO" id="GO:0016301">
    <property type="term" value="F:kinase activity"/>
    <property type="evidence" value="ECO:0007669"/>
    <property type="project" value="UniProtKB-KW"/>
</dbReference>
<keyword evidence="8" id="KW-1133">Transmembrane helix</keyword>
<dbReference type="InterPro" id="IPR009057">
    <property type="entry name" value="Homeodomain-like_sf"/>
</dbReference>
<dbReference type="PROSITE" id="PS01124">
    <property type="entry name" value="HTH_ARAC_FAMILY_2"/>
    <property type="match status" value="1"/>
</dbReference>
<dbReference type="Gene3D" id="3.40.50.2300">
    <property type="match status" value="1"/>
</dbReference>
<dbReference type="InterPro" id="IPR005467">
    <property type="entry name" value="His_kinase_dom"/>
</dbReference>
<keyword evidence="13" id="KW-1185">Reference proteome</keyword>
<keyword evidence="3 7" id="KW-0597">Phosphoprotein</keyword>
<dbReference type="PROSITE" id="PS50110">
    <property type="entry name" value="RESPONSE_REGULATORY"/>
    <property type="match status" value="1"/>
</dbReference>
<sequence length="1325" mass="150052">MVRTLVSILLFLLVATRVFAQQIPFYFRNYQVSDGLSGNAVGEMVQDKKGFMWFASRNGLNRFDGHTFRIFQNVAGDSLSIGSNSIFALYEDASEKLWVGTHNGVYRYDPVAERFDAFGLIPAGEVLEIRGDRSGNIWIISDLTLYRYHVRTGRVARVDLGSGQPVSLHVSPAGAVWVACNNGVVRHYQQDTGRFEAFNVGELSGIRDIYGATTLHAVGDSSLLIGTMKKVLLLNFVKKEVRNLTAAGQPDEDVQVHTIFQKSSQEFWLGTESGLYILDLVSGSSQHIVREPFNRYSITDNIINSILRDREGGIWITTQFGGINYYSTQFNNFRKFFPKPGNSISGSIVHEITKDKYGHLWVGTEDAGLNRLDTRTGQFKAFLPDGRPGSISYRNLHGMVADGDELWVGTYEHGLDVIDLRTERVIRHYNSSNNPRSLSSNFIVTLYKTREGDILAGTWIGLCKYNRATDDFTRIPFFNHQVQSIHEDAEGTLWVASYGRGVSFYNPKTRKQGHLQYSADRPGGLVDNYVNSIYQSSDKSIWLCTEHGLSRYNPESGQFRNYRKTDGLPDNQVFRVLEDDAGNFWITTSRGLAKLDGRSDRFTNFHTGNGLPTDQFNYNSSYKDSDGTLYFGTVAGMVGFKPAALLRNAFVPPVYITRLQVNNRDVEVRQEDVPLKQSIIYASELILPHQSSNVSFDVAVLSYVIPEQNSYQYQLEGLSQEWIPFHSNSRRIQFSKLPPGNYTLKIRGANNDGLWNNRETRLRITILPPFWATGWAWLFYVVLIVSIIVVIFRYYFLALDEKNRRQIEAIEMGKEREIYSAKIDFFTNVAHEIRTPLTLIKMPLDKLLANRKSDPEMIESLNMIDKNTSRLIDLTNQLLDFRKAEANNYSLNFTKTDINELLNDVFSTFRPAAEQKQLQYKLELPRIALQAFVDEEACKKITSNLISNAIKYAESRVNVKLSPFNSDDLLFHIEFANDGPPIGYDDRDRIFEPFYRAQGNSKEQGTGIGLPLARSLAELHKGTLELKRSELDQNTFLLSIPIHQDYELDLNKEDHKSLDASAEATEAGQSTANPNKPNVLLVEDNTEILGYLGRELGLDYNIFRSGDGRQAIYLLQEENIHLVISDIMMPVMDGIALCREMKNDIRFSHIPIILLTAKNSISSKIEGLEVGADAYIEKPFSLDHLSAQITNLLHNRDIIKDYFARSPLTHIKGIAFSRADKDFLEQLNAIITDHIADSDLDVDMLSSKMNMSRPTLYRKIKGISDMTPNELINLSRLKKAAELLAEKNYKINEVADMVGYSVPTNFSRDFQKQFGVSPSGYVNAL</sequence>
<protein>
    <recommendedName>
        <fullName evidence="2">histidine kinase</fullName>
        <ecNumber evidence="2">2.7.13.3</ecNumber>
    </recommendedName>
</protein>
<dbReference type="Pfam" id="PF07495">
    <property type="entry name" value="Y_Y_Y"/>
    <property type="match status" value="1"/>
</dbReference>
<feature type="domain" description="Response regulatory" evidence="11">
    <location>
        <begin position="1078"/>
        <end position="1193"/>
    </location>
</feature>
<evidence type="ECO:0000256" key="4">
    <source>
        <dbReference type="ARBA" id="ARBA00023015"/>
    </source>
</evidence>
<keyword evidence="8" id="KW-0812">Transmembrane</keyword>
<dbReference type="PROSITE" id="PS50109">
    <property type="entry name" value="HIS_KIN"/>
    <property type="match status" value="1"/>
</dbReference>
<dbReference type="InterPro" id="IPR018060">
    <property type="entry name" value="HTH_AraC"/>
</dbReference>
<keyword evidence="4" id="KW-0805">Transcription regulation</keyword>
<evidence type="ECO:0000313" key="12">
    <source>
        <dbReference type="EMBL" id="GGH25183.1"/>
    </source>
</evidence>
<dbReference type="CDD" id="cd00075">
    <property type="entry name" value="HATPase"/>
    <property type="match status" value="1"/>
</dbReference>
<dbReference type="InterPro" id="IPR001789">
    <property type="entry name" value="Sig_transdc_resp-reg_receiver"/>
</dbReference>
<dbReference type="InterPro" id="IPR003594">
    <property type="entry name" value="HATPase_dom"/>
</dbReference>
<dbReference type="EC" id="2.7.13.3" evidence="2"/>
<dbReference type="SUPFAM" id="SSF55874">
    <property type="entry name" value="ATPase domain of HSP90 chaperone/DNA topoisomerase II/histidine kinase"/>
    <property type="match status" value="1"/>
</dbReference>
<evidence type="ECO:0000259" key="10">
    <source>
        <dbReference type="PROSITE" id="PS50109"/>
    </source>
</evidence>
<evidence type="ECO:0000256" key="2">
    <source>
        <dbReference type="ARBA" id="ARBA00012438"/>
    </source>
</evidence>
<dbReference type="PRINTS" id="PR00344">
    <property type="entry name" value="BCTRLSENSOR"/>
</dbReference>
<dbReference type="CDD" id="cd17574">
    <property type="entry name" value="REC_OmpR"/>
    <property type="match status" value="1"/>
</dbReference>
<dbReference type="PANTHER" id="PTHR43547">
    <property type="entry name" value="TWO-COMPONENT HISTIDINE KINASE"/>
    <property type="match status" value="1"/>
</dbReference>
<dbReference type="InterPro" id="IPR011123">
    <property type="entry name" value="Y_Y_Y"/>
</dbReference>
<dbReference type="InterPro" id="IPR015943">
    <property type="entry name" value="WD40/YVTN_repeat-like_dom_sf"/>
</dbReference>
<evidence type="ECO:0000256" key="7">
    <source>
        <dbReference type="PROSITE-ProRule" id="PRU00169"/>
    </source>
</evidence>
<evidence type="ECO:0000256" key="1">
    <source>
        <dbReference type="ARBA" id="ARBA00000085"/>
    </source>
</evidence>
<organism evidence="12 13">
    <name type="scientific">Dyadobacter endophyticus</name>
    <dbReference type="NCBI Taxonomy" id="1749036"/>
    <lineage>
        <taxon>Bacteria</taxon>
        <taxon>Pseudomonadati</taxon>
        <taxon>Bacteroidota</taxon>
        <taxon>Cytophagia</taxon>
        <taxon>Cytophagales</taxon>
        <taxon>Spirosomataceae</taxon>
        <taxon>Dyadobacter</taxon>
    </lineage>
</organism>
<dbReference type="SMART" id="SM00448">
    <property type="entry name" value="REC"/>
    <property type="match status" value="1"/>
</dbReference>
<comment type="caution">
    <text evidence="12">The sequence shown here is derived from an EMBL/GenBank/DDBJ whole genome shotgun (WGS) entry which is preliminary data.</text>
</comment>
<dbReference type="Pfam" id="PF07494">
    <property type="entry name" value="Reg_prop"/>
    <property type="match status" value="4"/>
</dbReference>
<evidence type="ECO:0000259" key="9">
    <source>
        <dbReference type="PROSITE" id="PS01124"/>
    </source>
</evidence>
<dbReference type="CDD" id="cd00082">
    <property type="entry name" value="HisKA"/>
    <property type="match status" value="1"/>
</dbReference>
<dbReference type="InterPro" id="IPR018062">
    <property type="entry name" value="HTH_AraC-typ_CS"/>
</dbReference>
<dbReference type="InterPro" id="IPR011006">
    <property type="entry name" value="CheY-like_superfamily"/>
</dbReference>
<dbReference type="Gene3D" id="3.30.565.10">
    <property type="entry name" value="Histidine kinase-like ATPase, C-terminal domain"/>
    <property type="match status" value="1"/>
</dbReference>
<dbReference type="SUPFAM" id="SSF47384">
    <property type="entry name" value="Homodimeric domain of signal transducing histidine kinase"/>
    <property type="match status" value="1"/>
</dbReference>
<dbReference type="Gene3D" id="1.10.10.60">
    <property type="entry name" value="Homeodomain-like"/>
    <property type="match status" value="1"/>
</dbReference>
<keyword evidence="6" id="KW-0804">Transcription</keyword>
<keyword evidence="12" id="KW-0418">Kinase</keyword>
<dbReference type="InterPro" id="IPR011110">
    <property type="entry name" value="Reg_prop"/>
</dbReference>
<keyword evidence="8" id="KW-0472">Membrane</keyword>
<dbReference type="InterPro" id="IPR003661">
    <property type="entry name" value="HisK_dim/P_dom"/>
</dbReference>
<evidence type="ECO:0000313" key="13">
    <source>
        <dbReference type="Proteomes" id="UP000600214"/>
    </source>
</evidence>
<evidence type="ECO:0000256" key="8">
    <source>
        <dbReference type="SAM" id="Phobius"/>
    </source>
</evidence>
<dbReference type="InterPro" id="IPR013783">
    <property type="entry name" value="Ig-like_fold"/>
</dbReference>
<keyword evidence="12" id="KW-0808">Transferase</keyword>
<evidence type="ECO:0000256" key="5">
    <source>
        <dbReference type="ARBA" id="ARBA00023125"/>
    </source>
</evidence>
<feature type="domain" description="Histidine kinase" evidence="10">
    <location>
        <begin position="828"/>
        <end position="1044"/>
    </location>
</feature>
<dbReference type="SMART" id="SM00342">
    <property type="entry name" value="HTH_ARAC"/>
    <property type="match status" value="1"/>
</dbReference>
<dbReference type="EMBL" id="BMIA01000001">
    <property type="protein sequence ID" value="GGH25183.1"/>
    <property type="molecule type" value="Genomic_DNA"/>
</dbReference>
<name>A0ABQ1YI51_9BACT</name>
<dbReference type="Pfam" id="PF02518">
    <property type="entry name" value="HATPase_c"/>
    <property type="match status" value="1"/>
</dbReference>
<dbReference type="InterPro" id="IPR004358">
    <property type="entry name" value="Sig_transdc_His_kin-like_C"/>
</dbReference>
<dbReference type="Gene3D" id="2.130.10.10">
    <property type="entry name" value="YVTN repeat-like/Quinoprotein amine dehydrogenase"/>
    <property type="match status" value="2"/>
</dbReference>
<dbReference type="Proteomes" id="UP000600214">
    <property type="component" value="Unassembled WGS sequence"/>
</dbReference>
<dbReference type="Pfam" id="PF00512">
    <property type="entry name" value="HisKA"/>
    <property type="match status" value="1"/>
</dbReference>
<dbReference type="SUPFAM" id="SSF69322">
    <property type="entry name" value="Tricorn protease domain 2"/>
    <property type="match status" value="1"/>
</dbReference>
<gene>
    <name evidence="12" type="ORF">GCM10007423_09210</name>
</gene>
<accession>A0ABQ1YI51</accession>
<dbReference type="SMART" id="SM00388">
    <property type="entry name" value="HisKA"/>
    <property type="match status" value="1"/>
</dbReference>
<feature type="modified residue" description="4-aspartylphosphate" evidence="7">
    <location>
        <position position="1126"/>
    </location>
</feature>
<dbReference type="Pfam" id="PF00072">
    <property type="entry name" value="Response_reg"/>
    <property type="match status" value="1"/>
</dbReference>
<proteinExistence type="predicted"/>